<evidence type="ECO:0000256" key="1">
    <source>
        <dbReference type="ARBA" id="ARBA00010995"/>
    </source>
</evidence>
<dbReference type="GO" id="GO:0005524">
    <property type="term" value="F:ATP binding"/>
    <property type="evidence" value="ECO:0007669"/>
    <property type="project" value="UniProtKB-KW"/>
</dbReference>
<dbReference type="Gene3D" id="3.40.50.10330">
    <property type="entry name" value="Probable inorganic polyphosphate/atp-NAD kinase, domain 1"/>
    <property type="match status" value="1"/>
</dbReference>
<comment type="similarity">
    <text evidence="1">Belongs to the NAD kinase family.</text>
</comment>
<accession>D3BQF5</accession>
<reference evidence="10 11" key="1">
    <citation type="journal article" date="2011" name="Genome Res.">
        <title>Phylogeny-wide analysis of social amoeba genomes highlights ancient origins for complex intercellular communication.</title>
        <authorList>
            <person name="Heidel A.J."/>
            <person name="Lawal H.M."/>
            <person name="Felder M."/>
            <person name="Schilde C."/>
            <person name="Helps N.R."/>
            <person name="Tunggal B."/>
            <person name="Rivero F."/>
            <person name="John U."/>
            <person name="Schleicher M."/>
            <person name="Eichinger L."/>
            <person name="Platzer M."/>
            <person name="Noegel A.A."/>
            <person name="Schaap P."/>
            <person name="Gloeckner G."/>
        </authorList>
    </citation>
    <scope>NUCLEOTIDE SEQUENCE [LARGE SCALE GENOMIC DNA]</scope>
    <source>
        <strain evidence="11">ATCC 26659 / Pp 5 / PN500</strain>
    </source>
</reference>
<dbReference type="GeneID" id="31365611"/>
<feature type="compositionally biased region" description="Polar residues" evidence="8">
    <location>
        <begin position="130"/>
        <end position="159"/>
    </location>
</feature>
<dbReference type="GO" id="GO:0003951">
    <property type="term" value="F:NAD+ kinase activity"/>
    <property type="evidence" value="ECO:0007669"/>
    <property type="project" value="InterPro"/>
</dbReference>
<proteinExistence type="inferred from homology"/>
<evidence type="ECO:0000256" key="8">
    <source>
        <dbReference type="SAM" id="MobiDB-lite"/>
    </source>
</evidence>
<gene>
    <name evidence="10" type="ORF">PPL_10140</name>
</gene>
<keyword evidence="6" id="KW-0521">NADP</keyword>
<dbReference type="RefSeq" id="XP_020428507.1">
    <property type="nucleotide sequence ID" value="XM_020580922.1"/>
</dbReference>
<dbReference type="Pfam" id="PF20143">
    <property type="entry name" value="NAD_kinase_C"/>
    <property type="match status" value="1"/>
</dbReference>
<keyword evidence="7" id="KW-0520">NAD</keyword>
<feature type="region of interest" description="Disordered" evidence="8">
    <location>
        <begin position="64"/>
        <end position="91"/>
    </location>
</feature>
<evidence type="ECO:0000256" key="7">
    <source>
        <dbReference type="ARBA" id="ARBA00023027"/>
    </source>
</evidence>
<evidence type="ECO:0000256" key="4">
    <source>
        <dbReference type="ARBA" id="ARBA00022777"/>
    </source>
</evidence>
<comment type="caution">
    <text evidence="10">The sequence shown here is derived from an EMBL/GenBank/DDBJ whole genome shotgun (WGS) entry which is preliminary data.</text>
</comment>
<keyword evidence="2" id="KW-0808">Transferase</keyword>
<dbReference type="AlphaFoldDB" id="D3BQF5"/>
<dbReference type="GO" id="GO:0019674">
    <property type="term" value="P:NAD+ metabolic process"/>
    <property type="evidence" value="ECO:0007669"/>
    <property type="project" value="InterPro"/>
</dbReference>
<evidence type="ECO:0000313" key="11">
    <source>
        <dbReference type="Proteomes" id="UP000001396"/>
    </source>
</evidence>
<dbReference type="FunCoup" id="D3BQF5">
    <property type="interactions" value="79"/>
</dbReference>
<organism evidence="10 11">
    <name type="scientific">Heterostelium pallidum (strain ATCC 26659 / Pp 5 / PN500)</name>
    <name type="common">Cellular slime mold</name>
    <name type="synonym">Polysphondylium pallidum</name>
    <dbReference type="NCBI Taxonomy" id="670386"/>
    <lineage>
        <taxon>Eukaryota</taxon>
        <taxon>Amoebozoa</taxon>
        <taxon>Evosea</taxon>
        <taxon>Eumycetozoa</taxon>
        <taxon>Dictyostelia</taxon>
        <taxon>Acytosteliales</taxon>
        <taxon>Acytosteliaceae</taxon>
        <taxon>Heterostelium</taxon>
    </lineage>
</organism>
<dbReference type="Pfam" id="PF01513">
    <property type="entry name" value="NAD_kinase"/>
    <property type="match status" value="1"/>
</dbReference>
<evidence type="ECO:0000256" key="9">
    <source>
        <dbReference type="SAM" id="SignalP"/>
    </source>
</evidence>
<evidence type="ECO:0000256" key="6">
    <source>
        <dbReference type="ARBA" id="ARBA00022857"/>
    </source>
</evidence>
<dbReference type="Proteomes" id="UP000001396">
    <property type="component" value="Unassembled WGS sequence"/>
</dbReference>
<dbReference type="InterPro" id="IPR016064">
    <property type="entry name" value="NAD/diacylglycerol_kinase_sf"/>
</dbReference>
<keyword evidence="11" id="KW-1185">Reference proteome</keyword>
<evidence type="ECO:0000313" key="10">
    <source>
        <dbReference type="EMBL" id="EFA76375.1"/>
    </source>
</evidence>
<dbReference type="InterPro" id="IPR017437">
    <property type="entry name" value="ATP-NAD_kinase_PpnK-typ_C"/>
</dbReference>
<name>D3BQF5_HETP5</name>
<sequence length="540" mass="60533">MTGDIFNTISLILSTLSIIILFRNWQKSTNSNNNNQQSHDHNNQNKLQLDQLNQQLKKQNIPIKQTNDNDNDLTSLSSPESPQPLKQQQQQQQHCNCCSKKEQQQQFNTSFIPSDISLYSGNFNFGGITDSPQNQRVSQLQSDDVSSTKSSPTLSGYSSSDEDCNSPQLAKAFLSPLNFTTGPKYFNNNKKNQSYYVSTYYSSCEIPDYESSSMNDLDEEDETLSSDSRKSLKKKKSCILPQILQLKWKNPAKKVLVIHKNCDGEVLEAAKTLVKYLVSKDVTTFLESENINEIPTAQSLEEVKDPYSIDFIISMGGDGTVLHTSSLFKTYIPPILPFNMGSLGFLTSFDYANYKEHINRVIEGKCFVSYRLRLSCTVISGTTYKTYQVLNEVAIDRGNNPYLSNLECFCDDKLITMVQADGVIIATSTGSTAYSLSAGGSLVHPTIPAMLITPICPHTLSFRPIILPSTSTLAIRVSEGSRNTAWVSFDGKSRQEIKQGDSVIIRTSKWAVPDESNEWFEKLANNLNWNVRMVQKNFSP</sequence>
<dbReference type="Gene3D" id="2.60.200.30">
    <property type="entry name" value="Probable inorganic polyphosphate/atp-NAD kinase, domain 2"/>
    <property type="match status" value="1"/>
</dbReference>
<feature type="compositionally biased region" description="Polar residues" evidence="8">
    <location>
        <begin position="64"/>
        <end position="86"/>
    </location>
</feature>
<keyword evidence="3" id="KW-0547">Nucleotide-binding</keyword>
<dbReference type="FunFam" id="2.60.200.30:FF:000009">
    <property type="entry name" value="Poly(P)/ATP NAD kinase"/>
    <property type="match status" value="1"/>
</dbReference>
<dbReference type="GO" id="GO:0006741">
    <property type="term" value="P:NADP+ biosynthetic process"/>
    <property type="evidence" value="ECO:0007669"/>
    <property type="project" value="InterPro"/>
</dbReference>
<evidence type="ECO:0000256" key="3">
    <source>
        <dbReference type="ARBA" id="ARBA00022741"/>
    </source>
</evidence>
<dbReference type="SUPFAM" id="SSF111331">
    <property type="entry name" value="NAD kinase/diacylglycerol kinase-like"/>
    <property type="match status" value="1"/>
</dbReference>
<keyword evidence="5" id="KW-0067">ATP-binding</keyword>
<dbReference type="InterPro" id="IPR017438">
    <property type="entry name" value="ATP-NAD_kinase_N"/>
</dbReference>
<dbReference type="InterPro" id="IPR002504">
    <property type="entry name" value="NADK"/>
</dbReference>
<dbReference type="STRING" id="670386.D3BQF5"/>
<feature type="region of interest" description="Disordered" evidence="8">
    <location>
        <begin position="127"/>
        <end position="163"/>
    </location>
</feature>
<evidence type="ECO:0000256" key="5">
    <source>
        <dbReference type="ARBA" id="ARBA00022840"/>
    </source>
</evidence>
<evidence type="ECO:0000256" key="2">
    <source>
        <dbReference type="ARBA" id="ARBA00022679"/>
    </source>
</evidence>
<keyword evidence="4 10" id="KW-0418">Kinase</keyword>
<dbReference type="PANTHER" id="PTHR20275">
    <property type="entry name" value="NAD KINASE"/>
    <property type="match status" value="1"/>
</dbReference>
<dbReference type="EMBL" id="ADBJ01000047">
    <property type="protein sequence ID" value="EFA76375.1"/>
    <property type="molecule type" value="Genomic_DNA"/>
</dbReference>
<dbReference type="PANTHER" id="PTHR20275:SF42">
    <property type="entry name" value="NAD+ KINASE FAMILY PROTEIN"/>
    <property type="match status" value="1"/>
</dbReference>
<protein>
    <submittedName>
        <fullName evidence="10">NAD+ kinase family protein</fullName>
    </submittedName>
</protein>
<dbReference type="InParanoid" id="D3BQF5"/>
<dbReference type="HAMAP" id="MF_00361">
    <property type="entry name" value="NAD_kinase"/>
    <property type="match status" value="1"/>
</dbReference>
<feature type="signal peptide" evidence="9">
    <location>
        <begin position="1"/>
        <end position="31"/>
    </location>
</feature>
<keyword evidence="9" id="KW-0732">Signal</keyword>
<feature type="chain" id="PRO_5003042684" evidence="9">
    <location>
        <begin position="32"/>
        <end position="540"/>
    </location>
</feature>